<protein>
    <submittedName>
        <fullName evidence="2">Glycosyltransferase family 2 protein</fullName>
    </submittedName>
</protein>
<reference evidence="3" key="1">
    <citation type="journal article" date="2019" name="Int. J. Syst. Evol. Microbiol.">
        <title>The Global Catalogue of Microorganisms (GCM) 10K type strain sequencing project: providing services to taxonomists for standard genome sequencing and annotation.</title>
        <authorList>
            <consortium name="The Broad Institute Genomics Platform"/>
            <consortium name="The Broad Institute Genome Sequencing Center for Infectious Disease"/>
            <person name="Wu L."/>
            <person name="Ma J."/>
        </authorList>
    </citation>
    <scope>NUCLEOTIDE SEQUENCE [LARGE SCALE GENOMIC DNA]</scope>
    <source>
        <strain evidence="3">KCTC 52232</strain>
    </source>
</reference>
<dbReference type="SUPFAM" id="SSF53448">
    <property type="entry name" value="Nucleotide-diphospho-sugar transferases"/>
    <property type="match status" value="1"/>
</dbReference>
<keyword evidence="3" id="KW-1185">Reference proteome</keyword>
<dbReference type="EMBL" id="JBHUON010000009">
    <property type="protein sequence ID" value="MFD2864951.1"/>
    <property type="molecule type" value="Genomic_DNA"/>
</dbReference>
<sequence length="244" mass="27825">MTKVSVCLASYNGEKYIVEQLKSILSQLNSNAELIISDDGSSDETLNLVNSFQDDRIKVYQNVSKNLIKNFENAIRKATGDVIFLSDQDDIWVADKVVKMMAFIDQGYDIVVSDCKIINSEYETVVPSYFRAIDSRKGFFRNLIKRNSYMGCCMAFKTKVRAVALPFPDLIPMHDLWIGMVGEVFFSQYFLQEPLVLYRQHANNASDTSSGVSKYSLYEKIKFRLLILYCLAGRCVKNIFVNVS</sequence>
<dbReference type="PANTHER" id="PTHR22916:SF3">
    <property type="entry name" value="UDP-GLCNAC:BETAGAL BETA-1,3-N-ACETYLGLUCOSAMINYLTRANSFERASE-LIKE PROTEIN 1"/>
    <property type="match status" value="1"/>
</dbReference>
<evidence type="ECO:0000313" key="3">
    <source>
        <dbReference type="Proteomes" id="UP001597601"/>
    </source>
</evidence>
<name>A0ABW5XPP8_9SPHI</name>
<organism evidence="2 3">
    <name type="scientific">Mucilaginibacter antarcticus</name>
    <dbReference type="NCBI Taxonomy" id="1855725"/>
    <lineage>
        <taxon>Bacteria</taxon>
        <taxon>Pseudomonadati</taxon>
        <taxon>Bacteroidota</taxon>
        <taxon>Sphingobacteriia</taxon>
        <taxon>Sphingobacteriales</taxon>
        <taxon>Sphingobacteriaceae</taxon>
        <taxon>Mucilaginibacter</taxon>
    </lineage>
</organism>
<evidence type="ECO:0000313" key="2">
    <source>
        <dbReference type="EMBL" id="MFD2864951.1"/>
    </source>
</evidence>
<dbReference type="Gene3D" id="3.90.550.10">
    <property type="entry name" value="Spore Coat Polysaccharide Biosynthesis Protein SpsA, Chain A"/>
    <property type="match status" value="1"/>
</dbReference>
<dbReference type="InterPro" id="IPR029044">
    <property type="entry name" value="Nucleotide-diphossugar_trans"/>
</dbReference>
<dbReference type="InterPro" id="IPR001173">
    <property type="entry name" value="Glyco_trans_2-like"/>
</dbReference>
<dbReference type="RefSeq" id="WP_377126370.1">
    <property type="nucleotide sequence ID" value="NZ_JBHUON010000009.1"/>
</dbReference>
<evidence type="ECO:0000259" key="1">
    <source>
        <dbReference type="Pfam" id="PF00535"/>
    </source>
</evidence>
<accession>A0ABW5XPP8</accession>
<dbReference type="Proteomes" id="UP001597601">
    <property type="component" value="Unassembled WGS sequence"/>
</dbReference>
<comment type="caution">
    <text evidence="2">The sequence shown here is derived from an EMBL/GenBank/DDBJ whole genome shotgun (WGS) entry which is preliminary data.</text>
</comment>
<feature type="domain" description="Glycosyltransferase 2-like" evidence="1">
    <location>
        <begin position="5"/>
        <end position="159"/>
    </location>
</feature>
<proteinExistence type="predicted"/>
<dbReference type="PANTHER" id="PTHR22916">
    <property type="entry name" value="GLYCOSYLTRANSFERASE"/>
    <property type="match status" value="1"/>
</dbReference>
<gene>
    <name evidence="2" type="ORF">ACFSYC_09670</name>
</gene>
<dbReference type="Pfam" id="PF00535">
    <property type="entry name" value="Glycos_transf_2"/>
    <property type="match status" value="1"/>
</dbReference>
<dbReference type="CDD" id="cd04196">
    <property type="entry name" value="GT_2_like_d"/>
    <property type="match status" value="1"/>
</dbReference>